<sequence>TTLSTLRRHQDSRIARILDGKDTDFKVISGQVFVDGVYTFFKYILDYMRTGKITLPAEFSDYIGLAQEAQFYGLYPLVLELHFFVQETHRFFRIFCSNNKTLEALATRISIFMEHPNLNGNFPHLTQNSSTPHPVPVQRPSHHDMVFHCGTDQLARDDFSARKLLNSTNVLGLLVDTLLKDGFRLIGTRTVSPEEKIECYMFERSRNSQIVVLSETPRAEHLRREDTQSQLGEGKKKK</sequence>
<reference evidence="3" key="2">
    <citation type="submission" date="2025-08" db="UniProtKB">
        <authorList>
            <consortium name="Ensembl"/>
        </authorList>
    </citation>
    <scope>IDENTIFICATION</scope>
</reference>
<dbReference type="Pfam" id="PF02214">
    <property type="entry name" value="BTB_2"/>
    <property type="match status" value="1"/>
</dbReference>
<dbReference type="PANTHER" id="PTHR14499:SF5">
    <property type="entry name" value="POTASSIUM CHANNEL REGULATORY PROTEIN"/>
    <property type="match status" value="1"/>
</dbReference>
<protein>
    <submittedName>
        <fullName evidence="3">Potassium channel regulator</fullName>
    </submittedName>
</protein>
<dbReference type="GeneTree" id="ENSGT00940000161898"/>
<dbReference type="InterPro" id="IPR003131">
    <property type="entry name" value="T1-type_BTB"/>
</dbReference>
<proteinExistence type="predicted"/>
<dbReference type="AlphaFoldDB" id="A0A4W5PGS6"/>
<feature type="region of interest" description="Disordered" evidence="1">
    <location>
        <begin position="218"/>
        <end position="238"/>
    </location>
</feature>
<dbReference type="GO" id="GO:0005783">
    <property type="term" value="C:endoplasmic reticulum"/>
    <property type="evidence" value="ECO:0007669"/>
    <property type="project" value="TreeGrafter"/>
</dbReference>
<feature type="compositionally biased region" description="Basic and acidic residues" evidence="1">
    <location>
        <begin position="218"/>
        <end position="227"/>
    </location>
</feature>
<dbReference type="Gene3D" id="3.30.710.10">
    <property type="entry name" value="Potassium Channel Kv1.1, Chain A"/>
    <property type="match status" value="1"/>
</dbReference>
<evidence type="ECO:0000259" key="2">
    <source>
        <dbReference type="Pfam" id="PF02214"/>
    </source>
</evidence>
<dbReference type="InterPro" id="IPR011333">
    <property type="entry name" value="SKP1/BTB/POZ_sf"/>
</dbReference>
<dbReference type="Proteomes" id="UP000314982">
    <property type="component" value="Unassembled WGS sequence"/>
</dbReference>
<evidence type="ECO:0000256" key="1">
    <source>
        <dbReference type="SAM" id="MobiDB-lite"/>
    </source>
</evidence>
<organism evidence="3 4">
    <name type="scientific">Hucho hucho</name>
    <name type="common">huchen</name>
    <dbReference type="NCBI Taxonomy" id="62062"/>
    <lineage>
        <taxon>Eukaryota</taxon>
        <taxon>Metazoa</taxon>
        <taxon>Chordata</taxon>
        <taxon>Craniata</taxon>
        <taxon>Vertebrata</taxon>
        <taxon>Euteleostomi</taxon>
        <taxon>Actinopterygii</taxon>
        <taxon>Neopterygii</taxon>
        <taxon>Teleostei</taxon>
        <taxon>Protacanthopterygii</taxon>
        <taxon>Salmoniformes</taxon>
        <taxon>Salmonidae</taxon>
        <taxon>Salmoninae</taxon>
        <taxon>Hucho</taxon>
    </lineage>
</organism>
<accession>A0A4W5PGS6</accession>
<name>A0A4W5PGS6_9TELE</name>
<reference evidence="3" key="3">
    <citation type="submission" date="2025-09" db="UniProtKB">
        <authorList>
            <consortium name="Ensembl"/>
        </authorList>
    </citation>
    <scope>IDENTIFICATION</scope>
</reference>
<dbReference type="Ensembl" id="ENSHHUT00000065983.1">
    <property type="protein sequence ID" value="ENSHHUP00000063821.1"/>
    <property type="gene ID" value="ENSHHUG00000037706.1"/>
</dbReference>
<dbReference type="SUPFAM" id="SSF54695">
    <property type="entry name" value="POZ domain"/>
    <property type="match status" value="1"/>
</dbReference>
<evidence type="ECO:0000313" key="4">
    <source>
        <dbReference type="Proteomes" id="UP000314982"/>
    </source>
</evidence>
<dbReference type="PANTHER" id="PTHR14499">
    <property type="entry name" value="POTASSIUM CHANNEL TETRAMERIZATION DOMAIN-CONTAINING"/>
    <property type="match status" value="1"/>
</dbReference>
<keyword evidence="4" id="KW-1185">Reference proteome</keyword>
<evidence type="ECO:0000313" key="3">
    <source>
        <dbReference type="Ensembl" id="ENSHHUP00000063821.1"/>
    </source>
</evidence>
<reference evidence="4" key="1">
    <citation type="submission" date="2018-06" db="EMBL/GenBank/DDBJ databases">
        <title>Genome assembly of Danube salmon.</title>
        <authorList>
            <person name="Macqueen D.J."/>
            <person name="Gundappa M.K."/>
        </authorList>
    </citation>
    <scope>NUCLEOTIDE SEQUENCE [LARGE SCALE GENOMIC DNA]</scope>
</reference>
<dbReference type="GO" id="GO:0051260">
    <property type="term" value="P:protein homooligomerization"/>
    <property type="evidence" value="ECO:0007669"/>
    <property type="project" value="InterPro"/>
</dbReference>
<feature type="domain" description="Potassium channel tetramerisation-type BTB" evidence="2">
    <location>
        <begin position="1"/>
        <end position="80"/>
    </location>
</feature>
<dbReference type="STRING" id="62062.ENSHHUP00000063821"/>